<dbReference type="InterPro" id="IPR038501">
    <property type="entry name" value="Spore_GerAC_C_sf"/>
</dbReference>
<dbReference type="EMBL" id="JBHLVF010000017">
    <property type="protein sequence ID" value="MFC0392240.1"/>
    <property type="molecule type" value="Genomic_DNA"/>
</dbReference>
<dbReference type="PANTHER" id="PTHR35789:SF1">
    <property type="entry name" value="SPORE GERMINATION PROTEIN B3"/>
    <property type="match status" value="1"/>
</dbReference>
<comment type="caution">
    <text evidence="3">The sequence shown here is derived from an EMBL/GenBank/DDBJ whole genome shotgun (WGS) entry which is preliminary data.</text>
</comment>
<dbReference type="Proteomes" id="UP001589818">
    <property type="component" value="Unassembled WGS sequence"/>
</dbReference>
<dbReference type="InterPro" id="IPR008844">
    <property type="entry name" value="Spore_GerAC-like"/>
</dbReference>
<feature type="domain" description="Spore germination GerAC-like C-terminal" evidence="2">
    <location>
        <begin position="3"/>
        <end position="105"/>
    </location>
</feature>
<reference evidence="3 4" key="1">
    <citation type="submission" date="2024-09" db="EMBL/GenBank/DDBJ databases">
        <authorList>
            <person name="Sun Q."/>
            <person name="Mori K."/>
        </authorList>
    </citation>
    <scope>NUCLEOTIDE SEQUENCE [LARGE SCALE GENOMIC DNA]</scope>
    <source>
        <strain evidence="3 4">CCM 4839</strain>
    </source>
</reference>
<gene>
    <name evidence="3" type="ORF">ACFFJ8_12785</name>
</gene>
<evidence type="ECO:0000259" key="2">
    <source>
        <dbReference type="Pfam" id="PF05504"/>
    </source>
</evidence>
<keyword evidence="1" id="KW-0175">Coiled coil</keyword>
<evidence type="ECO:0000313" key="4">
    <source>
        <dbReference type="Proteomes" id="UP001589818"/>
    </source>
</evidence>
<evidence type="ECO:0000256" key="1">
    <source>
        <dbReference type="SAM" id="Coils"/>
    </source>
</evidence>
<protein>
    <submittedName>
        <fullName evidence="3">Ger(X)C family spore germination C-terminal domain-containing protein</fullName>
    </submittedName>
</protein>
<proteinExistence type="predicted"/>
<dbReference type="Gene3D" id="3.30.300.210">
    <property type="entry name" value="Nutrient germinant receptor protein C, domain 3"/>
    <property type="match status" value="1"/>
</dbReference>
<dbReference type="PANTHER" id="PTHR35789">
    <property type="entry name" value="SPORE GERMINATION PROTEIN B3"/>
    <property type="match status" value="1"/>
</dbReference>
<sequence length="120" mass="14088">MAGDDWGITVKADAKYMLVQNTTKLDITSLQENRRLEDQLNREIEQRMREALIAVQKLKADIIGFAEAFHRKYPKQWNKEKDQRKERFPQIKVKYEISSQVISPGKRTLPAGWNEDEVVK</sequence>
<organism evidence="3 4">
    <name type="scientific">Paenibacillus mendelii</name>
    <dbReference type="NCBI Taxonomy" id="206163"/>
    <lineage>
        <taxon>Bacteria</taxon>
        <taxon>Bacillati</taxon>
        <taxon>Bacillota</taxon>
        <taxon>Bacilli</taxon>
        <taxon>Bacillales</taxon>
        <taxon>Paenibacillaceae</taxon>
        <taxon>Paenibacillus</taxon>
    </lineage>
</organism>
<evidence type="ECO:0000313" key="3">
    <source>
        <dbReference type="EMBL" id="MFC0392240.1"/>
    </source>
</evidence>
<name>A0ABV6J8M6_9BACL</name>
<dbReference type="Pfam" id="PF05504">
    <property type="entry name" value="Spore_GerAC"/>
    <property type="match status" value="1"/>
</dbReference>
<dbReference type="RefSeq" id="WP_373567564.1">
    <property type="nucleotide sequence ID" value="NZ_JANHOF010000003.1"/>
</dbReference>
<accession>A0ABV6J8M6</accession>
<feature type="coiled-coil region" evidence="1">
    <location>
        <begin position="30"/>
        <end position="61"/>
    </location>
</feature>
<keyword evidence="4" id="KW-1185">Reference proteome</keyword>
<dbReference type="InterPro" id="IPR046953">
    <property type="entry name" value="Spore_GerAC-like_C"/>
</dbReference>